<organism evidence="1 2">
    <name type="scientific">Eumeta variegata</name>
    <name type="common">Bagworm moth</name>
    <name type="synonym">Eumeta japonica</name>
    <dbReference type="NCBI Taxonomy" id="151549"/>
    <lineage>
        <taxon>Eukaryota</taxon>
        <taxon>Metazoa</taxon>
        <taxon>Ecdysozoa</taxon>
        <taxon>Arthropoda</taxon>
        <taxon>Hexapoda</taxon>
        <taxon>Insecta</taxon>
        <taxon>Pterygota</taxon>
        <taxon>Neoptera</taxon>
        <taxon>Endopterygota</taxon>
        <taxon>Lepidoptera</taxon>
        <taxon>Glossata</taxon>
        <taxon>Ditrysia</taxon>
        <taxon>Tineoidea</taxon>
        <taxon>Psychidae</taxon>
        <taxon>Oiketicinae</taxon>
        <taxon>Eumeta</taxon>
    </lineage>
</organism>
<dbReference type="EMBL" id="BGZK01000042">
    <property type="protein sequence ID" value="GBP10668.1"/>
    <property type="molecule type" value="Genomic_DNA"/>
</dbReference>
<dbReference type="AlphaFoldDB" id="A0A4C1TB48"/>
<name>A0A4C1TB48_EUMVA</name>
<evidence type="ECO:0000313" key="1">
    <source>
        <dbReference type="EMBL" id="GBP10668.1"/>
    </source>
</evidence>
<accession>A0A4C1TB48</accession>
<protein>
    <submittedName>
        <fullName evidence="1">Uncharacterized protein</fullName>
    </submittedName>
</protein>
<keyword evidence="2" id="KW-1185">Reference proteome</keyword>
<proteinExistence type="predicted"/>
<gene>
    <name evidence="1" type="ORF">EVAR_6237_1</name>
</gene>
<reference evidence="1 2" key="1">
    <citation type="journal article" date="2019" name="Commun. Biol.">
        <title>The bagworm genome reveals a unique fibroin gene that provides high tensile strength.</title>
        <authorList>
            <person name="Kono N."/>
            <person name="Nakamura H."/>
            <person name="Ohtoshi R."/>
            <person name="Tomita M."/>
            <person name="Numata K."/>
            <person name="Arakawa K."/>
        </authorList>
    </citation>
    <scope>NUCLEOTIDE SEQUENCE [LARGE SCALE GENOMIC DNA]</scope>
</reference>
<comment type="caution">
    <text evidence="1">The sequence shown here is derived from an EMBL/GenBank/DDBJ whole genome shotgun (WGS) entry which is preliminary data.</text>
</comment>
<dbReference type="Proteomes" id="UP000299102">
    <property type="component" value="Unassembled WGS sequence"/>
</dbReference>
<evidence type="ECO:0000313" key="2">
    <source>
        <dbReference type="Proteomes" id="UP000299102"/>
    </source>
</evidence>
<sequence>MEQREVELDARGGYGTLIQYYESSFAHREDGCGYRAGELPPVGSHRRPWIAHSSRRCTAELLNSNRISDGEGYGEEMGYEIYTHWTKSNSGSC</sequence>